<dbReference type="EMBL" id="HACG01035299">
    <property type="protein sequence ID" value="CEK82164.1"/>
    <property type="molecule type" value="Transcribed_RNA"/>
</dbReference>
<reference evidence="1" key="1">
    <citation type="submission" date="2014-12" db="EMBL/GenBank/DDBJ databases">
        <title>Insight into the proteome of Arion vulgaris.</title>
        <authorList>
            <person name="Aradska J."/>
            <person name="Bulat T."/>
            <person name="Smidak R."/>
            <person name="Sarate P."/>
            <person name="Gangsoo J."/>
            <person name="Sialana F."/>
            <person name="Bilban M."/>
            <person name="Lubec G."/>
        </authorList>
    </citation>
    <scope>NUCLEOTIDE SEQUENCE</scope>
    <source>
        <tissue evidence="1">Skin</tissue>
    </source>
</reference>
<proteinExistence type="predicted"/>
<gene>
    <name evidence="1" type="primary">ORF129934</name>
</gene>
<organism evidence="1">
    <name type="scientific">Arion vulgaris</name>
    <dbReference type="NCBI Taxonomy" id="1028688"/>
    <lineage>
        <taxon>Eukaryota</taxon>
        <taxon>Metazoa</taxon>
        <taxon>Spiralia</taxon>
        <taxon>Lophotrochozoa</taxon>
        <taxon>Mollusca</taxon>
        <taxon>Gastropoda</taxon>
        <taxon>Heterobranchia</taxon>
        <taxon>Euthyneura</taxon>
        <taxon>Panpulmonata</taxon>
        <taxon>Eupulmonata</taxon>
        <taxon>Stylommatophora</taxon>
        <taxon>Helicina</taxon>
        <taxon>Arionoidea</taxon>
        <taxon>Arionidae</taxon>
        <taxon>Arion</taxon>
    </lineage>
</organism>
<accession>A0A0B7AM93</accession>
<dbReference type="AlphaFoldDB" id="A0A0B7AM93"/>
<protein>
    <submittedName>
        <fullName evidence="1">Uncharacterized protein</fullName>
    </submittedName>
</protein>
<evidence type="ECO:0000313" key="1">
    <source>
        <dbReference type="EMBL" id="CEK82164.1"/>
    </source>
</evidence>
<name>A0A0B7AM93_9EUPU</name>
<sequence length="81" mass="9067">MTACCAFIQTKSYVQFFHKITRIVAGTTEFVLCATLLADDMTLLPTVMEQYGETQCNAVNPSLLEPLYYSHSLTTHLSTDK</sequence>